<accession>A0A9P4QXB5</accession>
<gene>
    <name evidence="1" type="ORF">EJ04DRAFT_578109</name>
</gene>
<protein>
    <submittedName>
        <fullName evidence="1">Uncharacterized protein</fullName>
    </submittedName>
</protein>
<organism evidence="1 2">
    <name type="scientific">Polyplosphaeria fusca</name>
    <dbReference type="NCBI Taxonomy" id="682080"/>
    <lineage>
        <taxon>Eukaryota</taxon>
        <taxon>Fungi</taxon>
        <taxon>Dikarya</taxon>
        <taxon>Ascomycota</taxon>
        <taxon>Pezizomycotina</taxon>
        <taxon>Dothideomycetes</taxon>
        <taxon>Pleosporomycetidae</taxon>
        <taxon>Pleosporales</taxon>
        <taxon>Tetraplosphaeriaceae</taxon>
        <taxon>Polyplosphaeria</taxon>
    </lineage>
</organism>
<evidence type="ECO:0000313" key="2">
    <source>
        <dbReference type="Proteomes" id="UP000799444"/>
    </source>
</evidence>
<name>A0A9P4QXB5_9PLEO</name>
<reference evidence="1" key="1">
    <citation type="journal article" date="2020" name="Stud. Mycol.">
        <title>101 Dothideomycetes genomes: a test case for predicting lifestyles and emergence of pathogens.</title>
        <authorList>
            <person name="Haridas S."/>
            <person name="Albert R."/>
            <person name="Binder M."/>
            <person name="Bloem J."/>
            <person name="Labutti K."/>
            <person name="Salamov A."/>
            <person name="Andreopoulos B."/>
            <person name="Baker S."/>
            <person name="Barry K."/>
            <person name="Bills G."/>
            <person name="Bluhm B."/>
            <person name="Cannon C."/>
            <person name="Castanera R."/>
            <person name="Culley D."/>
            <person name="Daum C."/>
            <person name="Ezra D."/>
            <person name="Gonzalez J."/>
            <person name="Henrissat B."/>
            <person name="Kuo A."/>
            <person name="Liang C."/>
            <person name="Lipzen A."/>
            <person name="Lutzoni F."/>
            <person name="Magnuson J."/>
            <person name="Mondo S."/>
            <person name="Nolan M."/>
            <person name="Ohm R."/>
            <person name="Pangilinan J."/>
            <person name="Park H.-J."/>
            <person name="Ramirez L."/>
            <person name="Alfaro M."/>
            <person name="Sun H."/>
            <person name="Tritt A."/>
            <person name="Yoshinaga Y."/>
            <person name="Zwiers L.-H."/>
            <person name="Turgeon B."/>
            <person name="Goodwin S."/>
            <person name="Spatafora J."/>
            <person name="Crous P."/>
            <person name="Grigoriev I."/>
        </authorList>
    </citation>
    <scope>NUCLEOTIDE SEQUENCE</scope>
    <source>
        <strain evidence="1">CBS 125425</strain>
    </source>
</reference>
<dbReference type="Proteomes" id="UP000799444">
    <property type="component" value="Unassembled WGS sequence"/>
</dbReference>
<proteinExistence type="predicted"/>
<comment type="caution">
    <text evidence="1">The sequence shown here is derived from an EMBL/GenBank/DDBJ whole genome shotgun (WGS) entry which is preliminary data.</text>
</comment>
<dbReference type="AlphaFoldDB" id="A0A9P4QXB5"/>
<dbReference type="EMBL" id="ML996171">
    <property type="protein sequence ID" value="KAF2732799.1"/>
    <property type="molecule type" value="Genomic_DNA"/>
</dbReference>
<evidence type="ECO:0000313" key="1">
    <source>
        <dbReference type="EMBL" id="KAF2732799.1"/>
    </source>
</evidence>
<sequence length="182" mass="20431">MTTENTARLDEHVTRLRSSLKNAMQNTEAMGSHIGPFVPIEDIQKILSEKAIEDLFLARAGDAHDAGTIRRRAVDRVIGSPSSGPTQSRRAIFAILIYSFSFEKYDQIKDIIDRLLEDDPLPCPRYQQTTSSHSTNMTRRNTLARMDLKISTGFACLFSKKANLTALTETLSDFPSLGIRKR</sequence>
<keyword evidence="2" id="KW-1185">Reference proteome</keyword>